<dbReference type="SUPFAM" id="SSF53092">
    <property type="entry name" value="Creatinase/prolidase N-terminal domain"/>
    <property type="match status" value="1"/>
</dbReference>
<dbReference type="Pfam" id="PF00557">
    <property type="entry name" value="Peptidase_M24"/>
    <property type="match status" value="1"/>
</dbReference>
<dbReference type="InterPro" id="IPR001131">
    <property type="entry name" value="Peptidase_M24B_aminopep-P_CS"/>
</dbReference>
<evidence type="ECO:0000313" key="6">
    <source>
        <dbReference type="EMBL" id="MFC0082395.1"/>
    </source>
</evidence>
<organism evidence="6 7">
    <name type="scientific">Aciditerrimonas ferrireducens</name>
    <dbReference type="NCBI Taxonomy" id="667306"/>
    <lineage>
        <taxon>Bacteria</taxon>
        <taxon>Bacillati</taxon>
        <taxon>Actinomycetota</taxon>
        <taxon>Acidimicrobiia</taxon>
        <taxon>Acidimicrobiales</taxon>
        <taxon>Acidimicrobiaceae</taxon>
        <taxon>Aciditerrimonas</taxon>
    </lineage>
</organism>
<keyword evidence="1 3" id="KW-0479">Metal-binding</keyword>
<comment type="caution">
    <text evidence="6">The sequence shown here is derived from an EMBL/GenBank/DDBJ whole genome shotgun (WGS) entry which is preliminary data.</text>
</comment>
<comment type="similarity">
    <text evidence="3">Belongs to the peptidase M24B family.</text>
</comment>
<dbReference type="InterPro" id="IPR000994">
    <property type="entry name" value="Pept_M24"/>
</dbReference>
<dbReference type="EMBL" id="JBHLYQ010000097">
    <property type="protein sequence ID" value="MFC0082395.1"/>
    <property type="molecule type" value="Genomic_DNA"/>
</dbReference>
<protein>
    <submittedName>
        <fullName evidence="6">Aminopeptidase P family protein</fullName>
        <ecNumber evidence="6">3.4.-.-</ecNumber>
    </submittedName>
</protein>
<name>A0ABV6C3X1_9ACTN</name>
<evidence type="ECO:0000256" key="1">
    <source>
        <dbReference type="ARBA" id="ARBA00022723"/>
    </source>
</evidence>
<accession>A0ABV6C3X1</accession>
<dbReference type="InterPro" id="IPR000587">
    <property type="entry name" value="Creatinase_N"/>
</dbReference>
<dbReference type="PANTHER" id="PTHR46112">
    <property type="entry name" value="AMINOPEPTIDASE"/>
    <property type="match status" value="1"/>
</dbReference>
<dbReference type="GO" id="GO:0004177">
    <property type="term" value="F:aminopeptidase activity"/>
    <property type="evidence" value="ECO:0007669"/>
    <property type="project" value="UniProtKB-KW"/>
</dbReference>
<feature type="domain" description="Peptidase M24" evidence="4">
    <location>
        <begin position="160"/>
        <end position="363"/>
    </location>
</feature>
<feature type="domain" description="Creatinase N-terminal" evidence="5">
    <location>
        <begin position="15"/>
        <end position="148"/>
    </location>
</feature>
<dbReference type="PROSITE" id="PS00491">
    <property type="entry name" value="PROLINE_PEPTIDASE"/>
    <property type="match status" value="1"/>
</dbReference>
<reference evidence="6 7" key="1">
    <citation type="submission" date="2024-09" db="EMBL/GenBank/DDBJ databases">
        <authorList>
            <person name="Sun Q."/>
            <person name="Mori K."/>
        </authorList>
    </citation>
    <scope>NUCLEOTIDE SEQUENCE [LARGE SCALE GENOMIC DNA]</scope>
    <source>
        <strain evidence="6 7">JCM 15389</strain>
    </source>
</reference>
<dbReference type="InterPro" id="IPR050659">
    <property type="entry name" value="Peptidase_M24B"/>
</dbReference>
<keyword evidence="7" id="KW-1185">Reference proteome</keyword>
<evidence type="ECO:0000259" key="4">
    <source>
        <dbReference type="Pfam" id="PF00557"/>
    </source>
</evidence>
<dbReference type="SUPFAM" id="SSF55920">
    <property type="entry name" value="Creatinase/aminopeptidase"/>
    <property type="match status" value="1"/>
</dbReference>
<evidence type="ECO:0000256" key="2">
    <source>
        <dbReference type="ARBA" id="ARBA00022801"/>
    </source>
</evidence>
<evidence type="ECO:0000313" key="7">
    <source>
        <dbReference type="Proteomes" id="UP001589788"/>
    </source>
</evidence>
<keyword evidence="2 6" id="KW-0378">Hydrolase</keyword>
<evidence type="ECO:0000259" key="5">
    <source>
        <dbReference type="Pfam" id="PF01321"/>
    </source>
</evidence>
<keyword evidence="6" id="KW-0031">Aminopeptidase</keyword>
<dbReference type="RefSeq" id="WP_377789969.1">
    <property type="nucleotide sequence ID" value="NZ_JBHLYQ010000097.1"/>
</dbReference>
<sequence>MSASSVDLRAVRARRLSALRARLASDGVDGLLLSHGADLPWLTGYRAMPLERLTMLVVLPEADPVLVVPELEAPRVAAEEAQVTLAPWSEGADPVELVVDLLRRGPWPPRRLAVSDRAWAVDLLRLQARLPEVQWLAASTVTGPLRAVKDEAEVEALAGAAAAADAVARAIQAGEVPLRGRSEAVVAEEVGRRLREAGHQAVNFAIVASGPNGASPHHEPGGRVLETGDTVVLDFGGTWARPGDVGYCSDITRTVVLGRASAEVREAYAVLEAAQAAARAAVRPGVTAGAVDRAARGVIEDAGYGRWFIHRTGHGIGVEEHEEPYITAGSEVVLEPGHVFSVEPGIYLPGRFGMRLEDIVAVRPEGRADLNQAPRGLVELDG</sequence>
<dbReference type="InterPro" id="IPR036005">
    <property type="entry name" value="Creatinase/aminopeptidase-like"/>
</dbReference>
<dbReference type="PANTHER" id="PTHR46112:SF3">
    <property type="entry name" value="AMINOPEPTIDASE YPDF"/>
    <property type="match status" value="1"/>
</dbReference>
<gene>
    <name evidence="6" type="ORF">ACFFRE_09600</name>
</gene>
<dbReference type="Pfam" id="PF01321">
    <property type="entry name" value="Creatinase_N"/>
    <property type="match status" value="1"/>
</dbReference>
<evidence type="ECO:0000256" key="3">
    <source>
        <dbReference type="RuleBase" id="RU000590"/>
    </source>
</evidence>
<dbReference type="Gene3D" id="3.90.230.10">
    <property type="entry name" value="Creatinase/methionine aminopeptidase superfamily"/>
    <property type="match status" value="1"/>
</dbReference>
<keyword evidence="6" id="KW-0645">Protease</keyword>
<dbReference type="InterPro" id="IPR029149">
    <property type="entry name" value="Creatin/AminoP/Spt16_N"/>
</dbReference>
<dbReference type="Gene3D" id="3.40.350.10">
    <property type="entry name" value="Creatinase/prolidase N-terminal domain"/>
    <property type="match status" value="1"/>
</dbReference>
<dbReference type="Proteomes" id="UP001589788">
    <property type="component" value="Unassembled WGS sequence"/>
</dbReference>
<proteinExistence type="inferred from homology"/>
<dbReference type="EC" id="3.4.-.-" evidence="6"/>